<feature type="transmembrane region" description="Helical" evidence="1">
    <location>
        <begin position="216"/>
        <end position="240"/>
    </location>
</feature>
<feature type="transmembrane region" description="Helical" evidence="1">
    <location>
        <begin position="342"/>
        <end position="359"/>
    </location>
</feature>
<evidence type="ECO:0000313" key="2">
    <source>
        <dbReference type="EMBL" id="WOB44007.1"/>
    </source>
</evidence>
<feature type="transmembrane region" description="Helical" evidence="1">
    <location>
        <begin position="147"/>
        <end position="165"/>
    </location>
</feature>
<organism evidence="2">
    <name type="scientific">Thermoleptolyngbya oregonensis NK1-22</name>
    <dbReference type="NCBI Taxonomy" id="2547457"/>
    <lineage>
        <taxon>Bacteria</taxon>
        <taxon>Bacillati</taxon>
        <taxon>Cyanobacteriota</taxon>
        <taxon>Cyanophyceae</taxon>
        <taxon>Oculatellales</taxon>
        <taxon>Oculatellaceae</taxon>
        <taxon>Thermoleptolyngbya</taxon>
    </lineage>
</organism>
<feature type="transmembrane region" description="Helical" evidence="1">
    <location>
        <begin position="115"/>
        <end position="135"/>
    </location>
</feature>
<feature type="transmembrane region" description="Helical" evidence="1">
    <location>
        <begin position="260"/>
        <end position="279"/>
    </location>
</feature>
<sequence>MTSSVGRSPVLWRQVLGLAAVQSAITLMWVMYGAYVPQLLEQFGLPISLGVAIAALENALAIAFQPLMGSLSDRAQRWTGSRFPFIAVGVMLTAALFLAIPGITVLGTDTALRGLMLFVLVAWSLAMTVFHSPVLSLLGHYTTVSHLPLAASFLTVASGIVGTQVPVVNQMILNLGPLATFSVGSTVLLLAAALLRRLDAPVSSTLSGAIATDASPLPSLGSLGFLAAVGLCLGWGQRLMMDAVRGMISTHLPGQNSNQIMLWVTIAIAVVAVPLGAIATRLGNRLALTAGVLGAVLVGTLWGLVPSAAIVALGILVLILALALIQNGGLPVALAQVPVSRAGLGVGLYLGGVSAANLLQNALQAGLLSLSLGGLSLLGAAALLVAIALLWARKPSPTPG</sequence>
<feature type="transmembrane region" description="Helical" evidence="1">
    <location>
        <begin position="365"/>
        <end position="392"/>
    </location>
</feature>
<feature type="transmembrane region" description="Helical" evidence="1">
    <location>
        <begin position="310"/>
        <end position="330"/>
    </location>
</feature>
<accession>A0AA97BM60</accession>
<keyword evidence="1" id="KW-0472">Membrane</keyword>
<reference evidence="2" key="1">
    <citation type="submission" date="2020-05" db="EMBL/GenBank/DDBJ databases">
        <authorList>
            <person name="Zhu T."/>
            <person name="Keshari N."/>
            <person name="Lu X."/>
        </authorList>
    </citation>
    <scope>NUCLEOTIDE SEQUENCE</scope>
    <source>
        <strain evidence="2">NK1-22</strain>
    </source>
</reference>
<keyword evidence="1" id="KW-1133">Transmembrane helix</keyword>
<dbReference type="KEGG" id="tog:HNI00_13250"/>
<feature type="transmembrane region" description="Helical" evidence="1">
    <location>
        <begin position="12"/>
        <end position="31"/>
    </location>
</feature>
<name>A0AA97BM60_9CYAN</name>
<proteinExistence type="predicted"/>
<feature type="transmembrane region" description="Helical" evidence="1">
    <location>
        <begin position="43"/>
        <end position="64"/>
    </location>
</feature>
<dbReference type="RefSeq" id="WP_316786877.1">
    <property type="nucleotide sequence ID" value="NZ_CP053540.1"/>
</dbReference>
<evidence type="ECO:0000256" key="1">
    <source>
        <dbReference type="SAM" id="Phobius"/>
    </source>
</evidence>
<dbReference type="PANTHER" id="PTHR23528">
    <property type="match status" value="1"/>
</dbReference>
<feature type="transmembrane region" description="Helical" evidence="1">
    <location>
        <begin position="85"/>
        <end position="103"/>
    </location>
</feature>
<keyword evidence="1" id="KW-0812">Transmembrane</keyword>
<dbReference type="AlphaFoldDB" id="A0AA97BM60"/>
<dbReference type="InterPro" id="IPR036259">
    <property type="entry name" value="MFS_trans_sf"/>
</dbReference>
<gene>
    <name evidence="2" type="ORF">HNI00_13250</name>
</gene>
<dbReference type="EMBL" id="CP053540">
    <property type="protein sequence ID" value="WOB44007.1"/>
    <property type="molecule type" value="Genomic_DNA"/>
</dbReference>
<dbReference type="SUPFAM" id="SSF103473">
    <property type="entry name" value="MFS general substrate transporter"/>
    <property type="match status" value="1"/>
</dbReference>
<feature type="transmembrane region" description="Helical" evidence="1">
    <location>
        <begin position="171"/>
        <end position="195"/>
    </location>
</feature>
<dbReference type="PANTHER" id="PTHR23528:SF1">
    <property type="entry name" value="MAJOR FACILITATOR SUPERFAMILY (MFS) PROFILE DOMAIN-CONTAINING PROTEIN"/>
    <property type="match status" value="1"/>
</dbReference>
<protein>
    <submittedName>
        <fullName evidence="2">MFS transporter</fullName>
    </submittedName>
</protein>
<dbReference type="Gene3D" id="1.20.1250.20">
    <property type="entry name" value="MFS general substrate transporter like domains"/>
    <property type="match status" value="1"/>
</dbReference>